<dbReference type="EMBL" id="CP032345">
    <property type="protein sequence ID" value="QCO16189.1"/>
    <property type="molecule type" value="Genomic_DNA"/>
</dbReference>
<dbReference type="AlphaFoldDB" id="A0A4D8R9M2"/>
<dbReference type="RefSeq" id="WP_137140470.1">
    <property type="nucleotide sequence ID" value="NZ_CP032345.1"/>
</dbReference>
<protein>
    <submittedName>
        <fullName evidence="1">Uncharacterized protein</fullName>
    </submittedName>
</protein>
<evidence type="ECO:0000313" key="2">
    <source>
        <dbReference type="Proteomes" id="UP000298693"/>
    </source>
</evidence>
<gene>
    <name evidence="1" type="ORF">D3869_13650</name>
</gene>
<evidence type="ECO:0000313" key="1">
    <source>
        <dbReference type="EMBL" id="QCO16189.1"/>
    </source>
</evidence>
<reference evidence="1 2" key="1">
    <citation type="submission" date="2018-09" db="EMBL/GenBank/DDBJ databases">
        <title>Whole genome based analysis of evolution and adaptive divergence in Indian and Brazilian strains of Azospirillum brasilense.</title>
        <authorList>
            <person name="Singh C."/>
            <person name="Tripathi A.K."/>
        </authorList>
    </citation>
    <scope>NUCLEOTIDE SEQUENCE [LARGE SCALE GENOMIC DNA]</scope>
    <source>
        <strain evidence="1 2">MTCC4039</strain>
    </source>
</reference>
<proteinExistence type="predicted"/>
<accession>A0A4D8R9M2</accession>
<sequence>MTVEALDTDARWSLRLSDPQAMAELRELAGVLAVLKGTTVGNVVYTAVLEHAGVHLGPVMVKEIIKAGGRPRQYPSASP</sequence>
<organism evidence="1 2">
    <name type="scientific">Azospirillum brasilense</name>
    <dbReference type="NCBI Taxonomy" id="192"/>
    <lineage>
        <taxon>Bacteria</taxon>
        <taxon>Pseudomonadati</taxon>
        <taxon>Pseudomonadota</taxon>
        <taxon>Alphaproteobacteria</taxon>
        <taxon>Rhodospirillales</taxon>
        <taxon>Azospirillaceae</taxon>
        <taxon>Azospirillum</taxon>
    </lineage>
</organism>
<name>A0A4D8R9M2_AZOBR</name>
<dbReference type="Proteomes" id="UP000298693">
    <property type="component" value="Chromosome"/>
</dbReference>